<keyword evidence="2" id="KW-1185">Reference proteome</keyword>
<gene>
    <name evidence="1" type="ORF">N8T08_009664</name>
</gene>
<name>A0ACC3AT50_9EURO</name>
<dbReference type="Proteomes" id="UP001177260">
    <property type="component" value="Unassembled WGS sequence"/>
</dbReference>
<sequence>MSLPQIKNQWHSVTTPLDHATYIKNETCIRLMASIFLMDCHLVMLFNNPPHLTLMEMQFDLPAEEHGFHIPDQAAWELWATSDREYTQPPPLNRFVQELLQNDWPGVGQDQYQKLNVFDMFIIISGQPHAPSVVQDGLSW</sequence>
<evidence type="ECO:0000313" key="1">
    <source>
        <dbReference type="EMBL" id="KAK1141007.1"/>
    </source>
</evidence>
<proteinExistence type="predicted"/>
<organism evidence="1 2">
    <name type="scientific">Aspergillus melleus</name>
    <dbReference type="NCBI Taxonomy" id="138277"/>
    <lineage>
        <taxon>Eukaryota</taxon>
        <taxon>Fungi</taxon>
        <taxon>Dikarya</taxon>
        <taxon>Ascomycota</taxon>
        <taxon>Pezizomycotina</taxon>
        <taxon>Eurotiomycetes</taxon>
        <taxon>Eurotiomycetidae</taxon>
        <taxon>Eurotiales</taxon>
        <taxon>Aspergillaceae</taxon>
        <taxon>Aspergillus</taxon>
        <taxon>Aspergillus subgen. Circumdati</taxon>
    </lineage>
</organism>
<dbReference type="EMBL" id="JAOPJF010000071">
    <property type="protein sequence ID" value="KAK1141007.1"/>
    <property type="molecule type" value="Genomic_DNA"/>
</dbReference>
<reference evidence="1 2" key="1">
    <citation type="journal article" date="2023" name="ACS Omega">
        <title>Identification of the Neoaspergillic Acid Biosynthesis Gene Cluster by Establishing an In Vitro CRISPR-Ribonucleoprotein Genetic System in Aspergillus melleus.</title>
        <authorList>
            <person name="Yuan B."/>
            <person name="Grau M.F."/>
            <person name="Murata R.M."/>
            <person name="Torok T."/>
            <person name="Venkateswaran K."/>
            <person name="Stajich J.E."/>
            <person name="Wang C.C.C."/>
        </authorList>
    </citation>
    <scope>NUCLEOTIDE SEQUENCE [LARGE SCALE GENOMIC DNA]</scope>
    <source>
        <strain evidence="1 2">IMV 1140</strain>
    </source>
</reference>
<protein>
    <submittedName>
        <fullName evidence="1">Uncharacterized protein</fullName>
    </submittedName>
</protein>
<comment type="caution">
    <text evidence="1">The sequence shown here is derived from an EMBL/GenBank/DDBJ whole genome shotgun (WGS) entry which is preliminary data.</text>
</comment>
<evidence type="ECO:0000313" key="2">
    <source>
        <dbReference type="Proteomes" id="UP001177260"/>
    </source>
</evidence>
<accession>A0ACC3AT50</accession>